<dbReference type="Gene3D" id="2.30.30.40">
    <property type="entry name" value="SH3 Domains"/>
    <property type="match status" value="1"/>
</dbReference>
<feature type="domain" description="STAC3-related SH3" evidence="1">
    <location>
        <begin position="38"/>
        <end position="94"/>
    </location>
</feature>
<dbReference type="SUPFAM" id="SSF50044">
    <property type="entry name" value="SH3-domain"/>
    <property type="match status" value="1"/>
</dbReference>
<sequence>MGKWGPRRKKVTGPCFTGNCNQKIGYFPSNCVTELDTNEKPVRVKCQIELNEDNNKVFLVPEQIVFKVSDDLRGNAIIRVGKAKLSCPNKYLKDM</sequence>
<dbReference type="EMBL" id="LWCA01001230">
    <property type="protein sequence ID" value="OAF65588.1"/>
    <property type="molecule type" value="Genomic_DNA"/>
</dbReference>
<dbReference type="Pfam" id="PF26085">
    <property type="entry name" value="SH3_20"/>
    <property type="match status" value="1"/>
</dbReference>
<proteinExistence type="predicted"/>
<evidence type="ECO:0000259" key="1">
    <source>
        <dbReference type="Pfam" id="PF26085"/>
    </source>
</evidence>
<dbReference type="InterPro" id="IPR036028">
    <property type="entry name" value="SH3-like_dom_sf"/>
</dbReference>
<comment type="caution">
    <text evidence="2">The sequence shown here is derived from an EMBL/GenBank/DDBJ whole genome shotgun (WGS) entry which is preliminary data.</text>
</comment>
<accession>A0A177AU96</accession>
<evidence type="ECO:0000313" key="2">
    <source>
        <dbReference type="EMBL" id="OAF65588.1"/>
    </source>
</evidence>
<dbReference type="InterPro" id="IPR059031">
    <property type="entry name" value="SH3_20"/>
</dbReference>
<gene>
    <name evidence="2" type="ORF">A3Q56_06705</name>
</gene>
<dbReference type="AlphaFoldDB" id="A0A177AU96"/>
<evidence type="ECO:0000313" key="3">
    <source>
        <dbReference type="Proteomes" id="UP000078046"/>
    </source>
</evidence>
<dbReference type="Proteomes" id="UP000078046">
    <property type="component" value="Unassembled WGS sequence"/>
</dbReference>
<protein>
    <recommendedName>
        <fullName evidence="1">STAC3-related SH3 domain-containing protein</fullName>
    </recommendedName>
</protein>
<dbReference type="OrthoDB" id="6019202at2759"/>
<keyword evidence="3" id="KW-1185">Reference proteome</keyword>
<organism evidence="2 3">
    <name type="scientific">Intoshia linei</name>
    <dbReference type="NCBI Taxonomy" id="1819745"/>
    <lineage>
        <taxon>Eukaryota</taxon>
        <taxon>Metazoa</taxon>
        <taxon>Spiralia</taxon>
        <taxon>Lophotrochozoa</taxon>
        <taxon>Mesozoa</taxon>
        <taxon>Orthonectida</taxon>
        <taxon>Rhopaluridae</taxon>
        <taxon>Intoshia</taxon>
    </lineage>
</organism>
<reference evidence="2 3" key="1">
    <citation type="submission" date="2016-04" db="EMBL/GenBank/DDBJ databases">
        <title>The genome of Intoshia linei affirms orthonectids as highly simplified spiralians.</title>
        <authorList>
            <person name="Mikhailov K.V."/>
            <person name="Slusarev G.S."/>
            <person name="Nikitin M.A."/>
            <person name="Logacheva M.D."/>
            <person name="Penin A."/>
            <person name="Aleoshin V."/>
            <person name="Panchin Y.V."/>
        </authorList>
    </citation>
    <scope>NUCLEOTIDE SEQUENCE [LARGE SCALE GENOMIC DNA]</scope>
    <source>
        <strain evidence="2">Intl2013</strain>
        <tissue evidence="2">Whole animal</tissue>
    </source>
</reference>
<name>A0A177AU96_9BILA</name>